<dbReference type="EMBL" id="GL449088">
    <property type="protein sequence ID" value="EFN83279.1"/>
    <property type="molecule type" value="Genomic_DNA"/>
</dbReference>
<dbReference type="SUPFAM" id="SSF52540">
    <property type="entry name" value="P-loop containing nucleoside triphosphate hydrolases"/>
    <property type="match status" value="1"/>
</dbReference>
<proteinExistence type="inferred from homology"/>
<dbReference type="STRING" id="610380.E2BLZ3"/>
<comment type="subcellular location">
    <subcellularLocation>
        <location evidence="9">Cytoplasm</location>
    </subcellularLocation>
    <subcellularLocation>
        <location evidence="9">Nucleus</location>
    </subcellularLocation>
</comment>
<dbReference type="GO" id="GO:0005525">
    <property type="term" value="F:GTP binding"/>
    <property type="evidence" value="ECO:0007669"/>
    <property type="project" value="UniProtKB-KW"/>
</dbReference>
<dbReference type="InParanoid" id="E2BLZ3"/>
<dbReference type="GO" id="GO:0003924">
    <property type="term" value="F:GTPase activity"/>
    <property type="evidence" value="ECO:0007669"/>
    <property type="project" value="InterPro"/>
</dbReference>
<dbReference type="PhylomeDB" id="E2BLZ3"/>
<comment type="similarity">
    <text evidence="1 9">Belongs to the GPN-loop GTPase family.</text>
</comment>
<dbReference type="Gene3D" id="3.40.50.300">
    <property type="entry name" value="P-loop containing nucleotide triphosphate hydrolases"/>
    <property type="match status" value="1"/>
</dbReference>
<dbReference type="InterPro" id="IPR030230">
    <property type="entry name" value="Gpn1/Npa3/XAB1"/>
</dbReference>
<evidence type="ECO:0000256" key="7">
    <source>
        <dbReference type="ARBA" id="ARBA00023242"/>
    </source>
</evidence>
<keyword evidence="6 9" id="KW-0342">GTP-binding</keyword>
<dbReference type="PANTHER" id="PTHR21231">
    <property type="entry name" value="XPA-BINDING PROTEIN 1-RELATED"/>
    <property type="match status" value="1"/>
</dbReference>
<keyword evidence="3 9" id="KW-0547">Nucleotide-binding</keyword>
<evidence type="ECO:0000256" key="6">
    <source>
        <dbReference type="ARBA" id="ARBA00023134"/>
    </source>
</evidence>
<dbReference type="InterPro" id="IPR027417">
    <property type="entry name" value="P-loop_NTPase"/>
</dbReference>
<dbReference type="OMA" id="MIIVFNK"/>
<organism evidence="12">
    <name type="scientific">Harpegnathos saltator</name>
    <name type="common">Jerdon's jumping ant</name>
    <dbReference type="NCBI Taxonomy" id="610380"/>
    <lineage>
        <taxon>Eukaryota</taxon>
        <taxon>Metazoa</taxon>
        <taxon>Ecdysozoa</taxon>
        <taxon>Arthropoda</taxon>
        <taxon>Hexapoda</taxon>
        <taxon>Insecta</taxon>
        <taxon>Pterygota</taxon>
        <taxon>Neoptera</taxon>
        <taxon>Endopterygota</taxon>
        <taxon>Hymenoptera</taxon>
        <taxon>Apocrita</taxon>
        <taxon>Aculeata</taxon>
        <taxon>Formicoidea</taxon>
        <taxon>Formicidae</taxon>
        <taxon>Ponerinae</taxon>
        <taxon>Ponerini</taxon>
        <taxon>Harpegnathos</taxon>
    </lineage>
</organism>
<dbReference type="OrthoDB" id="243313at2759"/>
<dbReference type="Proteomes" id="UP000008237">
    <property type="component" value="Unassembled WGS sequence"/>
</dbReference>
<name>E2BLZ3_HARSA</name>
<dbReference type="InterPro" id="IPR004130">
    <property type="entry name" value="Gpn"/>
</dbReference>
<evidence type="ECO:0000256" key="9">
    <source>
        <dbReference type="RuleBase" id="RU365059"/>
    </source>
</evidence>
<dbReference type="GO" id="GO:0005737">
    <property type="term" value="C:cytoplasm"/>
    <property type="evidence" value="ECO:0007669"/>
    <property type="project" value="UniProtKB-SubCell"/>
</dbReference>
<evidence type="ECO:0000256" key="1">
    <source>
        <dbReference type="ARBA" id="ARBA00005290"/>
    </source>
</evidence>
<dbReference type="FunFam" id="3.40.50.300:FF:000888">
    <property type="entry name" value="GPN-loop GTPase 1"/>
    <property type="match status" value="1"/>
</dbReference>
<keyword evidence="12" id="KW-1185">Reference proteome</keyword>
<dbReference type="PANTHER" id="PTHR21231:SF8">
    <property type="entry name" value="GPN-LOOP GTPASE 1"/>
    <property type="match status" value="1"/>
</dbReference>
<feature type="region of interest" description="Disordered" evidence="10">
    <location>
        <begin position="334"/>
        <end position="395"/>
    </location>
</feature>
<evidence type="ECO:0000313" key="12">
    <source>
        <dbReference type="Proteomes" id="UP000008237"/>
    </source>
</evidence>
<sequence length="395" mass="44942">MSALEEKYNLDTTETHAMADIKSTVENQHTTEKKIPCIIVLGMAGSGKTTFVQRLVSKLYNDTKPYVINLDPACKEVPYPANIDIRDTVNYKEVMKQYKLGPNGGIVTTLNLFSTKFDQVIELIEKASEEHSYVILDTPGQIEVFTWSASGTIITEGLASQFPTIIVYVVDSVRSVNPVTFMSNMLYACSILYKTRLPFIVVMNKTDIVDHHYAVNWMRDFEAFEEAVDMETSYVSNLTRSMSLTLDEFYKNLQCCGVSSVTGAGFNDFLELVKDAVEKYETDYRKDFEKMKKIRQAQRKKTKDEQLENASKDVAGENVPLVTTVNTGCEISDVYLKHPGNESSEDEDGTEEINRRKEEDEEKEEESFTDFLKRRNIQQNARENKHQSDPSTSKT</sequence>
<reference evidence="11 12" key="1">
    <citation type="journal article" date="2010" name="Science">
        <title>Genomic comparison of the ants Camponotus floridanus and Harpegnathos saltator.</title>
        <authorList>
            <person name="Bonasio R."/>
            <person name="Zhang G."/>
            <person name="Ye C."/>
            <person name="Mutti N.S."/>
            <person name="Fang X."/>
            <person name="Qin N."/>
            <person name="Donahue G."/>
            <person name="Yang P."/>
            <person name="Li Q."/>
            <person name="Li C."/>
            <person name="Zhang P."/>
            <person name="Huang Z."/>
            <person name="Berger S.L."/>
            <person name="Reinberg D."/>
            <person name="Wang J."/>
            <person name="Liebig J."/>
        </authorList>
    </citation>
    <scope>NUCLEOTIDE SEQUENCE [LARGE SCALE GENOMIC DNA]</scope>
    <source>
        <strain evidence="11 12">R22 G/1</strain>
    </source>
</reference>
<evidence type="ECO:0000256" key="3">
    <source>
        <dbReference type="ARBA" id="ARBA00022741"/>
    </source>
</evidence>
<dbReference type="Pfam" id="PF03029">
    <property type="entry name" value="ATP_bind_1"/>
    <property type="match status" value="1"/>
</dbReference>
<dbReference type="CDD" id="cd17870">
    <property type="entry name" value="GPN1"/>
    <property type="match status" value="1"/>
</dbReference>
<dbReference type="AlphaFoldDB" id="E2BLZ3"/>
<evidence type="ECO:0000313" key="11">
    <source>
        <dbReference type="EMBL" id="EFN83279.1"/>
    </source>
</evidence>
<keyword evidence="2 9" id="KW-0963">Cytoplasm</keyword>
<gene>
    <name evidence="11" type="ORF">EAI_06407</name>
</gene>
<accession>E2BLZ3</accession>
<evidence type="ECO:0000256" key="10">
    <source>
        <dbReference type="SAM" id="MobiDB-lite"/>
    </source>
</evidence>
<comment type="subunit">
    <text evidence="9">Binds to RNA polymerase II.</text>
</comment>
<evidence type="ECO:0000256" key="5">
    <source>
        <dbReference type="ARBA" id="ARBA00023054"/>
    </source>
</evidence>
<keyword evidence="5" id="KW-0175">Coiled coil</keyword>
<protein>
    <recommendedName>
        <fullName evidence="9">GPN-loop GTPase</fullName>
        <ecNumber evidence="9">3.6.5.-</ecNumber>
    </recommendedName>
</protein>
<comment type="function">
    <text evidence="8 9">Small GTPase required for proper nuclear import of RNA polymerase II (RNAPII). May act at an RNAP assembly step prior to nuclear import.</text>
</comment>
<dbReference type="FunCoup" id="E2BLZ3">
    <property type="interactions" value="1580"/>
</dbReference>
<dbReference type="EC" id="3.6.5.-" evidence="9"/>
<feature type="compositionally biased region" description="Acidic residues" evidence="10">
    <location>
        <begin position="359"/>
        <end position="368"/>
    </location>
</feature>
<evidence type="ECO:0000256" key="2">
    <source>
        <dbReference type="ARBA" id="ARBA00022490"/>
    </source>
</evidence>
<dbReference type="KEGG" id="hst:105184309"/>
<evidence type="ECO:0000256" key="4">
    <source>
        <dbReference type="ARBA" id="ARBA00022801"/>
    </source>
</evidence>
<evidence type="ECO:0000256" key="8">
    <source>
        <dbReference type="ARBA" id="ARBA00055682"/>
    </source>
</evidence>
<keyword evidence="4 9" id="KW-0378">Hydrolase</keyword>
<dbReference type="GO" id="GO:0005634">
    <property type="term" value="C:nucleus"/>
    <property type="evidence" value="ECO:0007669"/>
    <property type="project" value="UniProtKB-SubCell"/>
</dbReference>
<keyword evidence="7" id="KW-0539">Nucleus</keyword>